<keyword evidence="1" id="KW-0472">Membrane</keyword>
<dbReference type="EMBL" id="JABBGA010000001">
    <property type="protein sequence ID" value="NML24522.1"/>
    <property type="molecule type" value="Genomic_DNA"/>
</dbReference>
<dbReference type="PANTHER" id="PTHR24220">
    <property type="entry name" value="IMPORT ATP-BINDING PROTEIN"/>
    <property type="match status" value="1"/>
</dbReference>
<evidence type="ECO:0000313" key="5">
    <source>
        <dbReference type="EMBL" id="NML24522.1"/>
    </source>
</evidence>
<keyword evidence="1" id="KW-1003">Cell membrane</keyword>
<dbReference type="PANTHER" id="PTHR24220:SF611">
    <property type="entry name" value="ATP-BINDING COMPONENT OF ABC TRANSPORTER-RELATED"/>
    <property type="match status" value="1"/>
</dbReference>
<proteinExistence type="predicted"/>
<evidence type="ECO:0000256" key="2">
    <source>
        <dbReference type="ARBA" id="ARBA00022741"/>
    </source>
</evidence>
<dbReference type="Gene3D" id="3.40.50.300">
    <property type="entry name" value="P-loop containing nucleotide triphosphate hydrolases"/>
    <property type="match status" value="1"/>
</dbReference>
<protein>
    <submittedName>
        <fullName evidence="5">ATP-binding cassette domain-containing protein</fullName>
    </submittedName>
</protein>
<dbReference type="SMART" id="SM00382">
    <property type="entry name" value="AAA"/>
    <property type="match status" value="1"/>
</dbReference>
<evidence type="ECO:0000256" key="1">
    <source>
        <dbReference type="ARBA" id="ARBA00022475"/>
    </source>
</evidence>
<dbReference type="GO" id="GO:0022857">
    <property type="term" value="F:transmembrane transporter activity"/>
    <property type="evidence" value="ECO:0007669"/>
    <property type="project" value="TreeGrafter"/>
</dbReference>
<dbReference type="InterPro" id="IPR003439">
    <property type="entry name" value="ABC_transporter-like_ATP-bd"/>
</dbReference>
<dbReference type="InterPro" id="IPR003593">
    <property type="entry name" value="AAA+_ATPase"/>
</dbReference>
<dbReference type="InterPro" id="IPR015854">
    <property type="entry name" value="ABC_transpr_LolD-like"/>
</dbReference>
<comment type="caution">
    <text evidence="5">The sequence shown here is derived from an EMBL/GenBank/DDBJ whole genome shotgun (WGS) entry which is preliminary data.</text>
</comment>
<dbReference type="Pfam" id="PF00005">
    <property type="entry name" value="ABC_tran"/>
    <property type="match status" value="1"/>
</dbReference>
<dbReference type="RefSeq" id="WP_169144144.1">
    <property type="nucleotide sequence ID" value="NZ_JABBGA010000001.1"/>
</dbReference>
<gene>
    <name evidence="5" type="ORF">HHL15_02100</name>
</gene>
<sequence>MAISPAPLPADRSSVAPYHPATETAVLIRNLRFCWPGCLVPAVNLRSLELAAGEHLFLHGESGAGKTTLLNLIGGLLLAQAGELQLFGQSLTHLPTSTRDALRADRLGFVFQQFNLLPYLSVLDNVLLASRFSASRHARCIPTPRSEAQRLLDTLELPPSLAARRACELSVGQQQRVAAARALLGRPSLILADEPTSSLDARNAAQLFRLLLDEAGRCGAAVILVSHDPGLAAGFTHHLKLPSA</sequence>
<evidence type="ECO:0000256" key="3">
    <source>
        <dbReference type="ARBA" id="ARBA00022840"/>
    </source>
</evidence>
<name>A0A848FZS7_9RHOO</name>
<dbReference type="AlphaFoldDB" id="A0A848FZS7"/>
<feature type="domain" description="ABC transporter" evidence="4">
    <location>
        <begin position="26"/>
        <end position="244"/>
    </location>
</feature>
<dbReference type="SUPFAM" id="SSF52540">
    <property type="entry name" value="P-loop containing nucleoside triphosphate hydrolases"/>
    <property type="match status" value="1"/>
</dbReference>
<organism evidence="5 6">
    <name type="scientific">Zoogloea dura</name>
    <dbReference type="NCBI Taxonomy" id="2728840"/>
    <lineage>
        <taxon>Bacteria</taxon>
        <taxon>Pseudomonadati</taxon>
        <taxon>Pseudomonadota</taxon>
        <taxon>Betaproteobacteria</taxon>
        <taxon>Rhodocyclales</taxon>
        <taxon>Zoogloeaceae</taxon>
        <taxon>Zoogloea</taxon>
    </lineage>
</organism>
<accession>A0A848FZS7</accession>
<dbReference type="GO" id="GO:0016887">
    <property type="term" value="F:ATP hydrolysis activity"/>
    <property type="evidence" value="ECO:0007669"/>
    <property type="project" value="InterPro"/>
</dbReference>
<dbReference type="InterPro" id="IPR027417">
    <property type="entry name" value="P-loop_NTPase"/>
</dbReference>
<keyword evidence="3 5" id="KW-0067">ATP-binding</keyword>
<dbReference type="PROSITE" id="PS50893">
    <property type="entry name" value="ABC_TRANSPORTER_2"/>
    <property type="match status" value="1"/>
</dbReference>
<keyword evidence="6" id="KW-1185">Reference proteome</keyword>
<reference evidence="5 6" key="1">
    <citation type="submission" date="2020-04" db="EMBL/GenBank/DDBJ databases">
        <title>Zoogloea sp. G-4-1-14 isolated from soil.</title>
        <authorList>
            <person name="Dahal R.H."/>
        </authorList>
    </citation>
    <scope>NUCLEOTIDE SEQUENCE [LARGE SCALE GENOMIC DNA]</scope>
    <source>
        <strain evidence="5 6">G-4-1-14</strain>
    </source>
</reference>
<evidence type="ECO:0000259" key="4">
    <source>
        <dbReference type="PROSITE" id="PS50893"/>
    </source>
</evidence>
<keyword evidence="2" id="KW-0547">Nucleotide-binding</keyword>
<dbReference type="GO" id="GO:0005886">
    <property type="term" value="C:plasma membrane"/>
    <property type="evidence" value="ECO:0007669"/>
    <property type="project" value="TreeGrafter"/>
</dbReference>
<evidence type="ECO:0000313" key="6">
    <source>
        <dbReference type="Proteomes" id="UP000580043"/>
    </source>
</evidence>
<dbReference type="GO" id="GO:0005524">
    <property type="term" value="F:ATP binding"/>
    <property type="evidence" value="ECO:0007669"/>
    <property type="project" value="UniProtKB-KW"/>
</dbReference>
<dbReference type="Proteomes" id="UP000580043">
    <property type="component" value="Unassembled WGS sequence"/>
</dbReference>